<name>X0YXJ7_9ZZZZ</name>
<evidence type="ECO:0000313" key="1">
    <source>
        <dbReference type="EMBL" id="GAG41301.1"/>
    </source>
</evidence>
<comment type="caution">
    <text evidence="1">The sequence shown here is derived from an EMBL/GenBank/DDBJ whole genome shotgun (WGS) entry which is preliminary data.</text>
</comment>
<organism evidence="1">
    <name type="scientific">marine sediment metagenome</name>
    <dbReference type="NCBI Taxonomy" id="412755"/>
    <lineage>
        <taxon>unclassified sequences</taxon>
        <taxon>metagenomes</taxon>
        <taxon>ecological metagenomes</taxon>
    </lineage>
</organism>
<dbReference type="EMBL" id="BARS01043676">
    <property type="protein sequence ID" value="GAG41301.1"/>
    <property type="molecule type" value="Genomic_DNA"/>
</dbReference>
<accession>X0YXJ7</accession>
<feature type="non-terminal residue" evidence="1">
    <location>
        <position position="49"/>
    </location>
</feature>
<proteinExistence type="predicted"/>
<reference evidence="1" key="1">
    <citation type="journal article" date="2014" name="Front. Microbiol.">
        <title>High frequency of phylogenetically diverse reductive dehalogenase-homologous genes in deep subseafloor sedimentary metagenomes.</title>
        <authorList>
            <person name="Kawai M."/>
            <person name="Futagami T."/>
            <person name="Toyoda A."/>
            <person name="Takaki Y."/>
            <person name="Nishi S."/>
            <person name="Hori S."/>
            <person name="Arai W."/>
            <person name="Tsubouchi T."/>
            <person name="Morono Y."/>
            <person name="Uchiyama I."/>
            <person name="Ito T."/>
            <person name="Fujiyama A."/>
            <person name="Inagaki F."/>
            <person name="Takami H."/>
        </authorList>
    </citation>
    <scope>NUCLEOTIDE SEQUENCE</scope>
    <source>
        <strain evidence="1">Expedition CK06-06</strain>
    </source>
</reference>
<dbReference type="AlphaFoldDB" id="X0YXJ7"/>
<gene>
    <name evidence="1" type="ORF">S01H1_66080</name>
</gene>
<protein>
    <submittedName>
        <fullName evidence="1">Uncharacterized protein</fullName>
    </submittedName>
</protein>
<sequence length="49" mass="5569">MPHQQMTFDLLQRIQSDAHNYQEAGPSEEACQVIIYPGSLHQYVGENGH</sequence>